<dbReference type="AlphaFoldDB" id="A0AAJ0BYF8"/>
<evidence type="ECO:0000256" key="1">
    <source>
        <dbReference type="SAM" id="MobiDB-lite"/>
    </source>
</evidence>
<gene>
    <name evidence="2" type="ORF">QBC33DRAFT_197921</name>
</gene>
<name>A0AAJ0BYF8_9PEZI</name>
<dbReference type="InterPro" id="IPR008551">
    <property type="entry name" value="TANGO2"/>
</dbReference>
<dbReference type="GO" id="GO:0005794">
    <property type="term" value="C:Golgi apparatus"/>
    <property type="evidence" value="ECO:0007669"/>
    <property type="project" value="TreeGrafter"/>
</dbReference>
<dbReference type="GO" id="GO:0007030">
    <property type="term" value="P:Golgi organization"/>
    <property type="evidence" value="ECO:0007669"/>
    <property type="project" value="TreeGrafter"/>
</dbReference>
<reference evidence="2" key="1">
    <citation type="submission" date="2023-06" db="EMBL/GenBank/DDBJ databases">
        <title>Genome-scale phylogeny and comparative genomics of the fungal order Sordariales.</title>
        <authorList>
            <consortium name="Lawrence Berkeley National Laboratory"/>
            <person name="Hensen N."/>
            <person name="Bonometti L."/>
            <person name="Westerberg I."/>
            <person name="Brannstrom I.O."/>
            <person name="Guillou S."/>
            <person name="Cros-Aarteil S."/>
            <person name="Calhoun S."/>
            <person name="Haridas S."/>
            <person name="Kuo A."/>
            <person name="Mondo S."/>
            <person name="Pangilinan J."/>
            <person name="Riley R."/>
            <person name="Labutti K."/>
            <person name="Andreopoulos B."/>
            <person name="Lipzen A."/>
            <person name="Chen C."/>
            <person name="Yanf M."/>
            <person name="Daum C."/>
            <person name="Ng V."/>
            <person name="Clum A."/>
            <person name="Steindorff A."/>
            <person name="Ohm R."/>
            <person name="Martin F."/>
            <person name="Silar P."/>
            <person name="Natvig D."/>
            <person name="Lalanne C."/>
            <person name="Gautier V."/>
            <person name="Ament-Velasquez S.L."/>
            <person name="Kruys A."/>
            <person name="Hutchinson M.I."/>
            <person name="Powell A.J."/>
            <person name="Barry K."/>
            <person name="Miller A.N."/>
            <person name="Grigoriev I.V."/>
            <person name="Debuchy R."/>
            <person name="Gladieux P."/>
            <person name="Thoren M.H."/>
            <person name="Johannesson H."/>
        </authorList>
    </citation>
    <scope>NUCLEOTIDE SEQUENCE</scope>
    <source>
        <strain evidence="2">8032-3</strain>
    </source>
</reference>
<organism evidence="2 3">
    <name type="scientific">Phialemonium atrogriseum</name>
    <dbReference type="NCBI Taxonomy" id="1093897"/>
    <lineage>
        <taxon>Eukaryota</taxon>
        <taxon>Fungi</taxon>
        <taxon>Dikarya</taxon>
        <taxon>Ascomycota</taxon>
        <taxon>Pezizomycotina</taxon>
        <taxon>Sordariomycetes</taxon>
        <taxon>Sordariomycetidae</taxon>
        <taxon>Cephalothecales</taxon>
        <taxon>Cephalothecaceae</taxon>
        <taxon>Phialemonium</taxon>
    </lineage>
</organism>
<dbReference type="PANTHER" id="PTHR17985:SF8">
    <property type="entry name" value="TRANSPORT AND GOLGI ORGANIZATION PROTEIN 2 HOMOLOG"/>
    <property type="match status" value="1"/>
</dbReference>
<dbReference type="PANTHER" id="PTHR17985">
    <property type="entry name" value="SER/THR-RICH PROTEIN T10 IN DGCR REGION"/>
    <property type="match status" value="1"/>
</dbReference>
<protein>
    <submittedName>
        <fullName evidence="2">DUF833 domain-protein</fullName>
    </submittedName>
</protein>
<evidence type="ECO:0000313" key="2">
    <source>
        <dbReference type="EMBL" id="KAK1764391.1"/>
    </source>
</evidence>
<feature type="compositionally biased region" description="Polar residues" evidence="1">
    <location>
        <begin position="296"/>
        <end position="305"/>
    </location>
</feature>
<dbReference type="GeneID" id="85305740"/>
<proteinExistence type="predicted"/>
<accession>A0AAJ0BYF8</accession>
<keyword evidence="3" id="KW-1185">Reference proteome</keyword>
<dbReference type="RefSeq" id="XP_060280604.1">
    <property type="nucleotide sequence ID" value="XM_060422553.1"/>
</dbReference>
<evidence type="ECO:0000313" key="3">
    <source>
        <dbReference type="Proteomes" id="UP001244011"/>
    </source>
</evidence>
<feature type="region of interest" description="Disordered" evidence="1">
    <location>
        <begin position="296"/>
        <end position="327"/>
    </location>
</feature>
<dbReference type="Pfam" id="PF05742">
    <property type="entry name" value="TANGO2"/>
    <property type="match status" value="2"/>
</dbReference>
<dbReference type="GO" id="GO:0009306">
    <property type="term" value="P:protein secretion"/>
    <property type="evidence" value="ECO:0007669"/>
    <property type="project" value="TreeGrafter"/>
</dbReference>
<sequence length="380" mass="41504">MCIVLLTTAHPSYALIILDNRDEFILRPTSRPHWWTPETSACPSAAAVNGTANGAANGTANGETKPKPKPKAQEILSSRDLQRAERGTWLGVTKAGNFAVLTNYRETDTHDAAHPVHGARSRGGMVTAWLAASPDEPTAHFVQRMLEDGGVRGVGGFSLICGKLRPRRGGDDDDGTGRALEPLAIISNRNESVDQVPWICSEEGRSYGLSNSCFSDEPAWPKVEDGLRLVKEAVKLAVAEDMDEDRLMETLFAVLDSDTLPIDPEMGFEDYIPVLKQSIFIPAIGDEGQRLAMEQATKNGKQPMSASAEVPEELTSTERPDDAGQGFETGMYGTQRQTILLVDWDGNVTYRERALWDANGNQIPRGAADMTFKFKVDGWD</sequence>
<feature type="region of interest" description="Disordered" evidence="1">
    <location>
        <begin position="48"/>
        <end position="75"/>
    </location>
</feature>
<feature type="compositionally biased region" description="Low complexity" evidence="1">
    <location>
        <begin position="48"/>
        <end position="62"/>
    </location>
</feature>
<dbReference type="Proteomes" id="UP001244011">
    <property type="component" value="Unassembled WGS sequence"/>
</dbReference>
<dbReference type="EMBL" id="MU839020">
    <property type="protein sequence ID" value="KAK1764391.1"/>
    <property type="molecule type" value="Genomic_DNA"/>
</dbReference>
<comment type="caution">
    <text evidence="2">The sequence shown here is derived from an EMBL/GenBank/DDBJ whole genome shotgun (WGS) entry which is preliminary data.</text>
</comment>